<evidence type="ECO:0000313" key="3">
    <source>
        <dbReference type="EMBL" id="CAH1964772.1"/>
    </source>
</evidence>
<sequence>MCADSQKQPSISRPRPKTAISISTLETPTPELKDVTTVDQVTLQVKNLAVSLSSTSSSSSFAPKQQPTIVDKCVETLSHLERFWEKYSKVEVDVMEIKEEKKQLLKENKQLKEMLRAVLEATAVVNTIPNNKPATKLPRIAYSAPMRSAVF</sequence>
<evidence type="ECO:0000256" key="1">
    <source>
        <dbReference type="SAM" id="Coils"/>
    </source>
</evidence>
<gene>
    <name evidence="3" type="ORF">ACAOBT_LOCUS6005</name>
</gene>
<feature type="coiled-coil region" evidence="1">
    <location>
        <begin position="87"/>
        <end position="121"/>
    </location>
</feature>
<keyword evidence="1" id="KW-0175">Coiled coil</keyword>
<accession>A0A9P0P0J1</accession>
<reference evidence="3" key="1">
    <citation type="submission" date="2022-03" db="EMBL/GenBank/DDBJ databases">
        <authorList>
            <person name="Sayadi A."/>
        </authorList>
    </citation>
    <scope>NUCLEOTIDE SEQUENCE</scope>
</reference>
<dbReference type="OrthoDB" id="7760980at2759"/>
<keyword evidence="4" id="KW-1185">Reference proteome</keyword>
<protein>
    <submittedName>
        <fullName evidence="3">Uncharacterized protein</fullName>
    </submittedName>
</protein>
<dbReference type="AlphaFoldDB" id="A0A9P0P0J1"/>
<dbReference type="EMBL" id="CAKOFQ010006718">
    <property type="protein sequence ID" value="CAH1964772.1"/>
    <property type="molecule type" value="Genomic_DNA"/>
</dbReference>
<feature type="region of interest" description="Disordered" evidence="2">
    <location>
        <begin position="1"/>
        <end position="25"/>
    </location>
</feature>
<evidence type="ECO:0000313" key="4">
    <source>
        <dbReference type="Proteomes" id="UP001152888"/>
    </source>
</evidence>
<dbReference type="Proteomes" id="UP001152888">
    <property type="component" value="Unassembled WGS sequence"/>
</dbReference>
<proteinExistence type="predicted"/>
<comment type="caution">
    <text evidence="3">The sequence shown here is derived from an EMBL/GenBank/DDBJ whole genome shotgun (WGS) entry which is preliminary data.</text>
</comment>
<evidence type="ECO:0000256" key="2">
    <source>
        <dbReference type="SAM" id="MobiDB-lite"/>
    </source>
</evidence>
<organism evidence="3 4">
    <name type="scientific">Acanthoscelides obtectus</name>
    <name type="common">Bean weevil</name>
    <name type="synonym">Bruchus obtectus</name>
    <dbReference type="NCBI Taxonomy" id="200917"/>
    <lineage>
        <taxon>Eukaryota</taxon>
        <taxon>Metazoa</taxon>
        <taxon>Ecdysozoa</taxon>
        <taxon>Arthropoda</taxon>
        <taxon>Hexapoda</taxon>
        <taxon>Insecta</taxon>
        <taxon>Pterygota</taxon>
        <taxon>Neoptera</taxon>
        <taxon>Endopterygota</taxon>
        <taxon>Coleoptera</taxon>
        <taxon>Polyphaga</taxon>
        <taxon>Cucujiformia</taxon>
        <taxon>Chrysomeloidea</taxon>
        <taxon>Chrysomelidae</taxon>
        <taxon>Bruchinae</taxon>
        <taxon>Bruchini</taxon>
        <taxon>Acanthoscelides</taxon>
    </lineage>
</organism>
<name>A0A9P0P0J1_ACAOB</name>
<feature type="compositionally biased region" description="Polar residues" evidence="2">
    <location>
        <begin position="1"/>
        <end position="11"/>
    </location>
</feature>